<keyword evidence="2" id="KW-1185">Reference proteome</keyword>
<dbReference type="OrthoDB" id="9799416at2"/>
<comment type="caution">
    <text evidence="1">The sequence shown here is derived from an EMBL/GenBank/DDBJ whole genome shotgun (WGS) entry which is preliminary data.</text>
</comment>
<gene>
    <name evidence="1" type="ORF">CVO77_12655</name>
</gene>
<dbReference type="InterPro" id="IPR022172">
    <property type="entry name" value="DUF3703"/>
</dbReference>
<dbReference type="Pfam" id="PF12487">
    <property type="entry name" value="DUF3703"/>
    <property type="match status" value="1"/>
</dbReference>
<proteinExistence type="predicted"/>
<dbReference type="Proteomes" id="UP000238954">
    <property type="component" value="Chromosome"/>
</dbReference>
<dbReference type="AlphaFoldDB" id="A0A2S8B0P0"/>
<evidence type="ECO:0000313" key="2">
    <source>
        <dbReference type="Proteomes" id="UP000238954"/>
    </source>
</evidence>
<dbReference type="EMBL" id="PHFW01000003">
    <property type="protein sequence ID" value="PQM25954.1"/>
    <property type="molecule type" value="Genomic_DNA"/>
</dbReference>
<dbReference type="RefSeq" id="WP_105999376.1">
    <property type="nucleotide sequence ID" value="NZ_CM009578.1"/>
</dbReference>
<evidence type="ECO:0008006" key="3">
    <source>
        <dbReference type="Google" id="ProtNLM"/>
    </source>
</evidence>
<accession>A0A2S8B0P0</accession>
<evidence type="ECO:0000313" key="1">
    <source>
        <dbReference type="EMBL" id="PQM25954.1"/>
    </source>
</evidence>
<protein>
    <recommendedName>
        <fullName evidence="3">DUF3703 domain-containing protein</fullName>
    </recommendedName>
</protein>
<name>A0A2S8B0P0_9SPHN</name>
<reference evidence="2" key="1">
    <citation type="submission" date="2017-11" db="EMBL/GenBank/DDBJ databases">
        <title>The complete genome sequence of Sphingopyxis pomeranensis sp. nov. strain WS5A3p.</title>
        <authorList>
            <person name="Kaminski M.A."/>
        </authorList>
    </citation>
    <scope>NUCLEOTIDE SEQUENCE [LARGE SCALE GENOMIC DNA]</scope>
    <source>
        <strain evidence="2">WS5A3p</strain>
    </source>
</reference>
<sequence>MANDLRPAKIAKASSKVEDPVRTAYFLELREYRTARAIGEVAAAWRHLERAHILAQRRLWLHMGSHTRMFAFAFSRRDMREMSGQLLRLALVPFGALTGRLPVGNTGRARVSAFIPMPVPEDLRPFVLQDAS</sequence>
<organism evidence="1 2">
    <name type="scientific">Sphingopyxis lindanitolerans</name>
    <dbReference type="NCBI Taxonomy" id="2054227"/>
    <lineage>
        <taxon>Bacteria</taxon>
        <taxon>Pseudomonadati</taxon>
        <taxon>Pseudomonadota</taxon>
        <taxon>Alphaproteobacteria</taxon>
        <taxon>Sphingomonadales</taxon>
        <taxon>Sphingomonadaceae</taxon>
        <taxon>Sphingopyxis</taxon>
    </lineage>
</organism>